<dbReference type="Proteomes" id="UP001183777">
    <property type="component" value="Unassembled WGS sequence"/>
</dbReference>
<organism evidence="3 4">
    <name type="scientific">Streptomyces salyersiae</name>
    <dbReference type="NCBI Taxonomy" id="3075530"/>
    <lineage>
        <taxon>Bacteria</taxon>
        <taxon>Bacillati</taxon>
        <taxon>Actinomycetota</taxon>
        <taxon>Actinomycetes</taxon>
        <taxon>Kitasatosporales</taxon>
        <taxon>Streptomycetaceae</taxon>
        <taxon>Streptomyces</taxon>
    </lineage>
</organism>
<protein>
    <submittedName>
        <fullName evidence="3">Roadblock/LC7 domain-containing protein</fullName>
    </submittedName>
</protein>
<dbReference type="Pfam" id="PF03259">
    <property type="entry name" value="Robl_LC7"/>
    <property type="match status" value="1"/>
</dbReference>
<evidence type="ECO:0000313" key="3">
    <source>
        <dbReference type="EMBL" id="MDT0432617.1"/>
    </source>
</evidence>
<accession>A0ABU2RVL1</accession>
<feature type="region of interest" description="Disordered" evidence="1">
    <location>
        <begin position="127"/>
        <end position="157"/>
    </location>
</feature>
<gene>
    <name evidence="3" type="ORF">RM649_34020</name>
</gene>
<dbReference type="RefSeq" id="WP_014046408.1">
    <property type="nucleotide sequence ID" value="NZ_JAVREX010000025.1"/>
</dbReference>
<feature type="domain" description="Roadblock/LAMTOR2" evidence="2">
    <location>
        <begin position="11"/>
        <end position="99"/>
    </location>
</feature>
<keyword evidence="4" id="KW-1185">Reference proteome</keyword>
<proteinExistence type="predicted"/>
<evidence type="ECO:0000313" key="4">
    <source>
        <dbReference type="Proteomes" id="UP001183777"/>
    </source>
</evidence>
<dbReference type="Gene3D" id="3.30.450.30">
    <property type="entry name" value="Dynein light chain 2a, cytoplasmic"/>
    <property type="match status" value="1"/>
</dbReference>
<name>A0ABU2RVL1_9ACTN</name>
<reference evidence="4" key="1">
    <citation type="submission" date="2023-07" db="EMBL/GenBank/DDBJ databases">
        <title>30 novel species of actinomycetes from the DSMZ collection.</title>
        <authorList>
            <person name="Nouioui I."/>
        </authorList>
    </citation>
    <scope>NUCLEOTIDE SEQUENCE [LARGE SCALE GENOMIC DNA]</scope>
    <source>
        <strain evidence="4">DSM 41770</strain>
    </source>
</reference>
<sequence length="157" mass="16263">MVPEAEAQDVLDELQRLRARVPLLTGALAASTDGLVVAQDTPGVEAEGVAALTAAALGVAIRMTDATGRGGFRELLVRGGSGYIATYAAGSSAVLTLLAEDRINVGRLHLEGRRSGARIGEVVDAVLEQAERPAPPQRPDRTGALPRRPAPDAGRLP</sequence>
<evidence type="ECO:0000256" key="1">
    <source>
        <dbReference type="SAM" id="MobiDB-lite"/>
    </source>
</evidence>
<dbReference type="EMBL" id="JAVREX010000025">
    <property type="protein sequence ID" value="MDT0432617.1"/>
    <property type="molecule type" value="Genomic_DNA"/>
</dbReference>
<dbReference type="SMART" id="SM00960">
    <property type="entry name" value="Robl_LC7"/>
    <property type="match status" value="1"/>
</dbReference>
<evidence type="ECO:0000259" key="2">
    <source>
        <dbReference type="SMART" id="SM00960"/>
    </source>
</evidence>
<comment type="caution">
    <text evidence="3">The sequence shown here is derived from an EMBL/GenBank/DDBJ whole genome shotgun (WGS) entry which is preliminary data.</text>
</comment>
<dbReference type="SUPFAM" id="SSF103196">
    <property type="entry name" value="Roadblock/LC7 domain"/>
    <property type="match status" value="1"/>
</dbReference>
<dbReference type="InterPro" id="IPR004942">
    <property type="entry name" value="Roadblock/LAMTOR2_dom"/>
</dbReference>